<dbReference type="CDD" id="cd00570">
    <property type="entry name" value="GST_N_family"/>
    <property type="match status" value="1"/>
</dbReference>
<dbReference type="EMBL" id="JAFBXE010000010">
    <property type="protein sequence ID" value="MBM2413744.1"/>
    <property type="molecule type" value="Genomic_DNA"/>
</dbReference>
<evidence type="ECO:0000313" key="5">
    <source>
        <dbReference type="Proteomes" id="UP000809440"/>
    </source>
</evidence>
<dbReference type="Gene3D" id="1.20.1050.10">
    <property type="match status" value="1"/>
</dbReference>
<dbReference type="GO" id="GO:0016034">
    <property type="term" value="F:maleylacetoacetate isomerase activity"/>
    <property type="evidence" value="ECO:0007669"/>
    <property type="project" value="TreeGrafter"/>
</dbReference>
<dbReference type="InterPro" id="IPR036282">
    <property type="entry name" value="Glutathione-S-Trfase_C_sf"/>
</dbReference>
<dbReference type="SUPFAM" id="SSF52833">
    <property type="entry name" value="Thioredoxin-like"/>
    <property type="match status" value="1"/>
</dbReference>
<dbReference type="GO" id="GO:0004364">
    <property type="term" value="F:glutathione transferase activity"/>
    <property type="evidence" value="ECO:0007669"/>
    <property type="project" value="TreeGrafter"/>
</dbReference>
<sequence length="215" mass="24048">MLRVITSDHSLYCAKLRILLRHKGLAFEEMPPPGGGGSPEYMSIVPSGNIPALLDGDLVLTDSEAIAEYLEEKHPDRPMLPNTMIGRALSRERSRFSDTRLEPALRLTFPHVAPATRDPKAITEAHAMITKRLNALAVMLERSQLPRDQLWMGDCGTIVTLEWIALFEGPVIPVLDWPKAVIAYRAQMLAHPAVADEMTAYRPEMLRYMHEKGAL</sequence>
<dbReference type="PANTHER" id="PTHR42673">
    <property type="entry name" value="MALEYLACETOACETATE ISOMERASE"/>
    <property type="match status" value="1"/>
</dbReference>
<keyword evidence="5" id="KW-1185">Reference proteome</keyword>
<dbReference type="OrthoDB" id="9782992at2"/>
<feature type="domain" description="GST N-terminal" evidence="1">
    <location>
        <begin position="1"/>
        <end position="78"/>
    </location>
</feature>
<dbReference type="GO" id="GO:0006559">
    <property type="term" value="P:L-phenylalanine catabolic process"/>
    <property type="evidence" value="ECO:0007669"/>
    <property type="project" value="TreeGrafter"/>
</dbReference>
<dbReference type="InterPro" id="IPR004045">
    <property type="entry name" value="Glutathione_S-Trfase_N"/>
</dbReference>
<name>A0A9Q2NTW6_9RHOB</name>
<dbReference type="Pfam" id="PF13417">
    <property type="entry name" value="GST_N_3"/>
    <property type="match status" value="1"/>
</dbReference>
<gene>
    <name evidence="2" type="ORF">JQX41_15615</name>
    <name evidence="3" type="ORF">JQX48_15625</name>
</gene>
<dbReference type="GeneID" id="62642579"/>
<dbReference type="SUPFAM" id="SSF47616">
    <property type="entry name" value="GST C-terminal domain-like"/>
    <property type="match status" value="1"/>
</dbReference>
<dbReference type="GO" id="GO:0006749">
    <property type="term" value="P:glutathione metabolic process"/>
    <property type="evidence" value="ECO:0007669"/>
    <property type="project" value="TreeGrafter"/>
</dbReference>
<evidence type="ECO:0000259" key="1">
    <source>
        <dbReference type="PROSITE" id="PS50404"/>
    </source>
</evidence>
<dbReference type="PROSITE" id="PS50404">
    <property type="entry name" value="GST_NTER"/>
    <property type="match status" value="1"/>
</dbReference>
<evidence type="ECO:0000313" key="2">
    <source>
        <dbReference type="EMBL" id="MBM2413744.1"/>
    </source>
</evidence>
<dbReference type="RefSeq" id="WP_085632245.1">
    <property type="nucleotide sequence ID" value="NZ_JAFBWU010000010.1"/>
</dbReference>
<proteinExistence type="predicted"/>
<dbReference type="Gene3D" id="3.40.30.10">
    <property type="entry name" value="Glutaredoxin"/>
    <property type="match status" value="1"/>
</dbReference>
<evidence type="ECO:0000313" key="4">
    <source>
        <dbReference type="Proteomes" id="UP000755667"/>
    </source>
</evidence>
<dbReference type="InterPro" id="IPR036249">
    <property type="entry name" value="Thioredoxin-like_sf"/>
</dbReference>
<dbReference type="Proteomes" id="UP000755667">
    <property type="component" value="Unassembled WGS sequence"/>
</dbReference>
<protein>
    <submittedName>
        <fullName evidence="2">Glutathione S-transferase family protein</fullName>
    </submittedName>
</protein>
<comment type="caution">
    <text evidence="2">The sequence shown here is derived from an EMBL/GenBank/DDBJ whole genome shotgun (WGS) entry which is preliminary data.</text>
</comment>
<dbReference type="AlphaFoldDB" id="A0A9Q2NTW6"/>
<dbReference type="EMBL" id="JAFBXF010000010">
    <property type="protein sequence ID" value="MBM2418413.1"/>
    <property type="molecule type" value="Genomic_DNA"/>
</dbReference>
<accession>A0A9Q2NTW6</accession>
<organism evidence="2 4">
    <name type="scientific">Marivita cryptomonadis</name>
    <dbReference type="NCBI Taxonomy" id="505252"/>
    <lineage>
        <taxon>Bacteria</taxon>
        <taxon>Pseudomonadati</taxon>
        <taxon>Pseudomonadota</taxon>
        <taxon>Alphaproteobacteria</taxon>
        <taxon>Rhodobacterales</taxon>
        <taxon>Roseobacteraceae</taxon>
        <taxon>Marivita</taxon>
    </lineage>
</organism>
<evidence type="ECO:0000313" key="3">
    <source>
        <dbReference type="EMBL" id="MBM2418413.1"/>
    </source>
</evidence>
<dbReference type="PANTHER" id="PTHR42673:SF4">
    <property type="entry name" value="MALEYLACETOACETATE ISOMERASE"/>
    <property type="match status" value="1"/>
</dbReference>
<dbReference type="Proteomes" id="UP000809440">
    <property type="component" value="Unassembled WGS sequence"/>
</dbReference>
<reference evidence="2 5" key="1">
    <citation type="submission" date="2021-01" db="EMBL/GenBank/DDBJ databases">
        <title>Diatom-associated Roseobacters Show Island Model of Population Structure.</title>
        <authorList>
            <person name="Qu L."/>
            <person name="Feng X."/>
            <person name="Chen Y."/>
            <person name="Li L."/>
            <person name="Wang X."/>
            <person name="Hu Z."/>
            <person name="Wang H."/>
            <person name="Luo H."/>
        </authorList>
    </citation>
    <scope>NUCLEOTIDE SEQUENCE</scope>
    <source>
        <strain evidence="3 5">CC28-63</strain>
        <strain evidence="2">CC28-69</strain>
    </source>
</reference>